<dbReference type="SUPFAM" id="SSF53822">
    <property type="entry name" value="Periplasmic binding protein-like I"/>
    <property type="match status" value="1"/>
</dbReference>
<dbReference type="InterPro" id="IPR028081">
    <property type="entry name" value="Leu-bd"/>
</dbReference>
<dbReference type="STRING" id="1250539.Ga0080574_TMP1607"/>
<dbReference type="CDD" id="cd06339">
    <property type="entry name" value="PBP1_YraM_LppC_lipoprotein-like"/>
    <property type="match status" value="1"/>
</dbReference>
<evidence type="ECO:0000256" key="3">
    <source>
        <dbReference type="ARBA" id="ARBA00022970"/>
    </source>
</evidence>
<gene>
    <name evidence="6" type="ORF">Ga0080574_TMP1607</name>
</gene>
<name>A0A1P8URB8_9RHOB</name>
<dbReference type="InterPro" id="IPR028082">
    <property type="entry name" value="Peripla_BP_I"/>
</dbReference>
<feature type="signal peptide" evidence="4">
    <location>
        <begin position="1"/>
        <end position="25"/>
    </location>
</feature>
<dbReference type="PANTHER" id="PTHR30483:SF6">
    <property type="entry name" value="PERIPLASMIC BINDING PROTEIN OF ABC TRANSPORTER FOR NATURAL AMINO ACIDS"/>
    <property type="match status" value="1"/>
</dbReference>
<evidence type="ECO:0000313" key="7">
    <source>
        <dbReference type="Proteomes" id="UP000187059"/>
    </source>
</evidence>
<keyword evidence="3" id="KW-0029">Amino-acid transport</keyword>
<dbReference type="EMBL" id="CP015093">
    <property type="protein sequence ID" value="APZ51941.1"/>
    <property type="molecule type" value="Genomic_DNA"/>
</dbReference>
<evidence type="ECO:0000256" key="1">
    <source>
        <dbReference type="ARBA" id="ARBA00010062"/>
    </source>
</evidence>
<accession>A0A1P8URB8</accession>
<feature type="chain" id="PRO_5010209923" evidence="4">
    <location>
        <begin position="26"/>
        <end position="398"/>
    </location>
</feature>
<reference evidence="6 7" key="1">
    <citation type="submission" date="2016-04" db="EMBL/GenBank/DDBJ databases">
        <title>Deep-sea bacteria in the southern Pacific.</title>
        <authorList>
            <person name="Tang K."/>
        </authorList>
    </citation>
    <scope>NUCLEOTIDE SEQUENCE [LARGE SCALE GENOMIC DNA]</scope>
    <source>
        <strain evidence="6 7">JLT2014</strain>
    </source>
</reference>
<dbReference type="InterPro" id="IPR051010">
    <property type="entry name" value="BCAA_transport"/>
</dbReference>
<dbReference type="KEGG" id="paby:Ga0080574_TMP1607"/>
<keyword evidence="3" id="KW-0813">Transport</keyword>
<dbReference type="OrthoDB" id="7210494at2"/>
<dbReference type="AlphaFoldDB" id="A0A1P8URB8"/>
<sequence length="398" mass="40621" precursor="true">MFAVLSRARKALRTAAIVATAGWLAACDASMIPDMGGSSAGRGGPQIDPGAPVKVALLVPQSDSGAGIIARDLENAARLAIADLDGVSIDLAVYDTAGSPATAAAQAQRAVDEGARIILGPLRGEAAVEASKVVADEGVNVMAFSNNASIAGGNLFILGPTYENTASRLLAYGKRQGRSSVAILHSDDVPGQVGKAAIQQAAAQNGVQVAAVQPYPLSIEGVTTAAQGMSRVAATSGADSVFITTDATNAAMPLLLQVMPENGLNPAQTQYIGLTRWDVKPELFSYPGAQGAWFALPNQAMQRNFSSRYSTAYGATPHPLAGLAFDGIAAIGALVEQGRRDALTGKALTQSAGFQGTGGVFRLKPDGTNERGLAVATVQNNQMVILDPAPSSFSGAGF</sequence>
<evidence type="ECO:0000256" key="2">
    <source>
        <dbReference type="ARBA" id="ARBA00022729"/>
    </source>
</evidence>
<proteinExistence type="inferred from homology"/>
<evidence type="ECO:0000259" key="5">
    <source>
        <dbReference type="Pfam" id="PF13458"/>
    </source>
</evidence>
<dbReference type="Pfam" id="PF13458">
    <property type="entry name" value="Peripla_BP_6"/>
    <property type="match status" value="1"/>
</dbReference>
<dbReference type="RefSeq" id="WP_076696872.1">
    <property type="nucleotide sequence ID" value="NZ_CP015093.1"/>
</dbReference>
<comment type="similarity">
    <text evidence="1">Belongs to the leucine-binding protein family.</text>
</comment>
<dbReference type="GO" id="GO:0006865">
    <property type="term" value="P:amino acid transport"/>
    <property type="evidence" value="ECO:0007669"/>
    <property type="project" value="UniProtKB-KW"/>
</dbReference>
<dbReference type="Gene3D" id="3.40.50.2300">
    <property type="match status" value="2"/>
</dbReference>
<dbReference type="PANTHER" id="PTHR30483">
    <property type="entry name" value="LEUCINE-SPECIFIC-BINDING PROTEIN"/>
    <property type="match status" value="1"/>
</dbReference>
<keyword evidence="7" id="KW-1185">Reference proteome</keyword>
<protein>
    <submittedName>
        <fullName evidence="6">Amino acid/amide ABC transporter substrate-binding protein</fullName>
    </submittedName>
</protein>
<evidence type="ECO:0000313" key="6">
    <source>
        <dbReference type="EMBL" id="APZ51941.1"/>
    </source>
</evidence>
<feature type="domain" description="Leucine-binding protein" evidence="5">
    <location>
        <begin position="52"/>
        <end position="380"/>
    </location>
</feature>
<dbReference type="PROSITE" id="PS51257">
    <property type="entry name" value="PROKAR_LIPOPROTEIN"/>
    <property type="match status" value="1"/>
</dbReference>
<evidence type="ECO:0000256" key="4">
    <source>
        <dbReference type="SAM" id="SignalP"/>
    </source>
</evidence>
<dbReference type="Proteomes" id="UP000187059">
    <property type="component" value="Chromosome"/>
</dbReference>
<keyword evidence="2 4" id="KW-0732">Signal</keyword>
<organism evidence="6 7">
    <name type="scientific">Salipiger abyssi</name>
    <dbReference type="NCBI Taxonomy" id="1250539"/>
    <lineage>
        <taxon>Bacteria</taxon>
        <taxon>Pseudomonadati</taxon>
        <taxon>Pseudomonadota</taxon>
        <taxon>Alphaproteobacteria</taxon>
        <taxon>Rhodobacterales</taxon>
        <taxon>Roseobacteraceae</taxon>
        <taxon>Salipiger</taxon>
    </lineage>
</organism>